<comment type="similarity">
    <text evidence="12">Belongs to the PRA-CH family.</text>
</comment>
<dbReference type="Proteomes" id="UP000246145">
    <property type="component" value="Unassembled WGS sequence"/>
</dbReference>
<keyword evidence="7 12" id="KW-0963">Cytoplasm</keyword>
<comment type="subunit">
    <text evidence="12">Homodimer.</text>
</comment>
<keyword evidence="11 12" id="KW-0368">Histidine biosynthesis</keyword>
<comment type="similarity">
    <text evidence="6">In the N-terminal section; belongs to the PRA-CH family.</text>
</comment>
<evidence type="ECO:0000256" key="8">
    <source>
        <dbReference type="ARBA" id="ARBA00022605"/>
    </source>
</evidence>
<dbReference type="EMBL" id="QEKO01000002">
    <property type="protein sequence ID" value="PVY62682.1"/>
    <property type="molecule type" value="Genomic_DNA"/>
</dbReference>
<keyword evidence="15" id="KW-1185">Reference proteome</keyword>
<protein>
    <recommendedName>
        <fullName evidence="12">Phosphoribosyl-AMP cyclohydrolase</fullName>
        <shortName evidence="12">PRA-CH</shortName>
        <ecNumber evidence="12">3.5.4.19</ecNumber>
    </recommendedName>
</protein>
<comment type="cofactor">
    <cofactor evidence="12">
        <name>Mg(2+)</name>
        <dbReference type="ChEBI" id="CHEBI:18420"/>
    </cofactor>
    <text evidence="12">Binds 1 Mg(2+) ion per subunit.</text>
</comment>
<feature type="binding site" evidence="12">
    <location>
        <position position="84"/>
    </location>
    <ligand>
        <name>Zn(2+)</name>
        <dbReference type="ChEBI" id="CHEBI:29105"/>
        <note>ligand shared between dimeric partners</note>
    </ligand>
</feature>
<evidence type="ECO:0000256" key="3">
    <source>
        <dbReference type="ARBA" id="ARBA00005169"/>
    </source>
</evidence>
<evidence type="ECO:0000259" key="13">
    <source>
        <dbReference type="Pfam" id="PF01502"/>
    </source>
</evidence>
<evidence type="ECO:0000313" key="15">
    <source>
        <dbReference type="Proteomes" id="UP000246145"/>
    </source>
</evidence>
<dbReference type="InterPro" id="IPR002496">
    <property type="entry name" value="PRib_AMP_CycHydrolase_dom"/>
</dbReference>
<dbReference type="NCBIfam" id="NF000768">
    <property type="entry name" value="PRK00051.1"/>
    <property type="match status" value="1"/>
</dbReference>
<dbReference type="SUPFAM" id="SSF141734">
    <property type="entry name" value="HisI-like"/>
    <property type="match status" value="1"/>
</dbReference>
<comment type="pathway">
    <text evidence="4">Amino-acid biosynthesis; L-histidine biosynthesis; L-histidine from 5-phospho-alpha-D-ribose 1-diphosphate: step 2/9.</text>
</comment>
<comment type="similarity">
    <text evidence="5">In the C-terminal section; belongs to the PRA-PH family.</text>
</comment>
<dbReference type="RefSeq" id="WP_116518521.1">
    <property type="nucleotide sequence ID" value="NZ_JACCEX010000002.1"/>
</dbReference>
<evidence type="ECO:0000256" key="9">
    <source>
        <dbReference type="ARBA" id="ARBA00022801"/>
    </source>
</evidence>
<dbReference type="GO" id="GO:0004636">
    <property type="term" value="F:phosphoribosyl-ATP diphosphatase activity"/>
    <property type="evidence" value="ECO:0007669"/>
    <property type="project" value="UniProtKB-EC"/>
</dbReference>
<dbReference type="GO" id="GO:0000105">
    <property type="term" value="P:L-histidine biosynthetic process"/>
    <property type="evidence" value="ECO:0007669"/>
    <property type="project" value="UniProtKB-UniRule"/>
</dbReference>
<dbReference type="OrthoDB" id="9795769at2"/>
<dbReference type="PANTHER" id="PTHR42945">
    <property type="entry name" value="HISTIDINE BIOSYNTHESIS BIFUNCTIONAL PROTEIN"/>
    <property type="match status" value="1"/>
</dbReference>
<evidence type="ECO:0000256" key="4">
    <source>
        <dbReference type="ARBA" id="ARBA00005204"/>
    </source>
</evidence>
<keyword evidence="10 12" id="KW-0862">Zinc</keyword>
<dbReference type="HAMAP" id="MF_01021">
    <property type="entry name" value="HisI"/>
    <property type="match status" value="1"/>
</dbReference>
<reference evidence="14 15" key="1">
    <citation type="submission" date="2018-04" db="EMBL/GenBank/DDBJ databases">
        <title>Genomic Encyclopedia of Type Strains, Phase IV (KMG-IV): sequencing the most valuable type-strain genomes for metagenomic binning, comparative biology and taxonomic classification.</title>
        <authorList>
            <person name="Goeker M."/>
        </authorList>
    </citation>
    <scope>NUCLEOTIDE SEQUENCE [LARGE SCALE GENOMIC DNA]</scope>
    <source>
        <strain evidence="14 15">DSM 10065</strain>
    </source>
</reference>
<feature type="binding site" evidence="12">
    <location>
        <position position="85"/>
    </location>
    <ligand>
        <name>Mg(2+)</name>
        <dbReference type="ChEBI" id="CHEBI:18420"/>
    </ligand>
</feature>
<keyword evidence="12" id="KW-0479">Metal-binding</keyword>
<keyword evidence="8 12" id="KW-0028">Amino-acid biosynthesis</keyword>
<evidence type="ECO:0000256" key="2">
    <source>
        <dbReference type="ARBA" id="ARBA00001460"/>
    </source>
</evidence>
<evidence type="ECO:0000256" key="10">
    <source>
        <dbReference type="ARBA" id="ARBA00022833"/>
    </source>
</evidence>
<comment type="catalytic activity">
    <reaction evidence="2">
        <text>1-(5-phospho-beta-D-ribosyl)-ATP + H2O = 1-(5-phospho-beta-D-ribosyl)-5'-AMP + diphosphate + H(+)</text>
        <dbReference type="Rhea" id="RHEA:22828"/>
        <dbReference type="ChEBI" id="CHEBI:15377"/>
        <dbReference type="ChEBI" id="CHEBI:15378"/>
        <dbReference type="ChEBI" id="CHEBI:33019"/>
        <dbReference type="ChEBI" id="CHEBI:59457"/>
        <dbReference type="ChEBI" id="CHEBI:73183"/>
        <dbReference type="EC" id="3.6.1.31"/>
    </reaction>
</comment>
<feature type="binding site" evidence="12">
    <location>
        <position position="87"/>
    </location>
    <ligand>
        <name>Mg(2+)</name>
        <dbReference type="ChEBI" id="CHEBI:18420"/>
    </ligand>
</feature>
<feature type="domain" description="Phosphoribosyl-AMP cyclohydrolase" evidence="13">
    <location>
        <begin position="36"/>
        <end position="110"/>
    </location>
</feature>
<dbReference type="FunFam" id="3.10.20.810:FF:000001">
    <property type="entry name" value="Histidine biosynthesis bifunctional protein HisIE"/>
    <property type="match status" value="1"/>
</dbReference>
<accession>A0A2U1CNU6</accession>
<comment type="cofactor">
    <cofactor evidence="12">
        <name>Zn(2+)</name>
        <dbReference type="ChEBI" id="CHEBI:29105"/>
    </cofactor>
    <text evidence="12">Binds 1 zinc ion per subunit.</text>
</comment>
<organism evidence="14 15">
    <name type="scientific">Pusillimonas noertemannii</name>
    <dbReference type="NCBI Taxonomy" id="305977"/>
    <lineage>
        <taxon>Bacteria</taxon>
        <taxon>Pseudomonadati</taxon>
        <taxon>Pseudomonadota</taxon>
        <taxon>Betaproteobacteria</taxon>
        <taxon>Burkholderiales</taxon>
        <taxon>Alcaligenaceae</taxon>
        <taxon>Pusillimonas</taxon>
    </lineage>
</organism>
<gene>
    <name evidence="12" type="primary">hisI</name>
    <name evidence="14" type="ORF">C7440_2177</name>
</gene>
<dbReference type="STRING" id="1231391.GCA_000308195_00743"/>
<dbReference type="PANTHER" id="PTHR42945:SF1">
    <property type="entry name" value="HISTIDINE BIOSYNTHESIS BIFUNCTIONAL PROTEIN HIS7"/>
    <property type="match status" value="1"/>
</dbReference>
<proteinExistence type="inferred from homology"/>
<dbReference type="InterPro" id="IPR038019">
    <property type="entry name" value="PRib_AMP_CycHydrolase_sf"/>
</dbReference>
<dbReference type="GO" id="GO:0008270">
    <property type="term" value="F:zinc ion binding"/>
    <property type="evidence" value="ECO:0007669"/>
    <property type="project" value="UniProtKB-UniRule"/>
</dbReference>
<evidence type="ECO:0000256" key="5">
    <source>
        <dbReference type="ARBA" id="ARBA00007731"/>
    </source>
</evidence>
<dbReference type="EC" id="3.5.4.19" evidence="12"/>
<comment type="caution">
    <text evidence="14">The sequence shown here is derived from an EMBL/GenBank/DDBJ whole genome shotgun (WGS) entry which is preliminary data.</text>
</comment>
<feature type="binding site" evidence="12">
    <location>
        <position position="108"/>
    </location>
    <ligand>
        <name>Zn(2+)</name>
        <dbReference type="ChEBI" id="CHEBI:29105"/>
        <note>ligand shared between dimeric partners</note>
    </ligand>
</feature>
<dbReference type="AlphaFoldDB" id="A0A2U1CNU6"/>
<evidence type="ECO:0000256" key="12">
    <source>
        <dbReference type="HAMAP-Rule" id="MF_01021"/>
    </source>
</evidence>
<comment type="function">
    <text evidence="12">Catalyzes the hydrolysis of the adenine ring of phosphoribosyl-AMP.</text>
</comment>
<evidence type="ECO:0000256" key="6">
    <source>
        <dbReference type="ARBA" id="ARBA00008299"/>
    </source>
</evidence>
<name>A0A2U1CNU6_9BURK</name>
<evidence type="ECO:0000256" key="11">
    <source>
        <dbReference type="ARBA" id="ARBA00023102"/>
    </source>
</evidence>
<evidence type="ECO:0000313" key="14">
    <source>
        <dbReference type="EMBL" id="PVY62682.1"/>
    </source>
</evidence>
<dbReference type="Gene3D" id="3.10.20.810">
    <property type="entry name" value="Phosphoribosyl-AMP cyclohydrolase"/>
    <property type="match status" value="1"/>
</dbReference>
<feature type="binding site" evidence="12">
    <location>
        <position position="101"/>
    </location>
    <ligand>
        <name>Zn(2+)</name>
        <dbReference type="ChEBI" id="CHEBI:29105"/>
        <note>ligand shared between dimeric partners</note>
    </ligand>
</feature>
<keyword evidence="12" id="KW-0460">Magnesium</keyword>
<dbReference type="UniPathway" id="UPA00031">
    <property type="reaction ID" value="UER00008"/>
</dbReference>
<evidence type="ECO:0000256" key="7">
    <source>
        <dbReference type="ARBA" id="ARBA00022490"/>
    </source>
</evidence>
<dbReference type="GO" id="GO:0005737">
    <property type="term" value="C:cytoplasm"/>
    <property type="evidence" value="ECO:0007669"/>
    <property type="project" value="UniProtKB-SubCell"/>
</dbReference>
<dbReference type="InterPro" id="IPR026660">
    <property type="entry name" value="PRA-CH"/>
</dbReference>
<dbReference type="GO" id="GO:0004635">
    <property type="term" value="F:phosphoribosyl-AMP cyclohydrolase activity"/>
    <property type="evidence" value="ECO:0007669"/>
    <property type="project" value="UniProtKB-UniRule"/>
</dbReference>
<comment type="pathway">
    <text evidence="3 12">Amino-acid biosynthesis; L-histidine biosynthesis; L-histidine from 5-phospho-alpha-D-ribose 1-diphosphate: step 3/9.</text>
</comment>
<evidence type="ECO:0000256" key="1">
    <source>
        <dbReference type="ARBA" id="ARBA00000024"/>
    </source>
</evidence>
<comment type="subcellular location">
    <subcellularLocation>
        <location evidence="12">Cytoplasm</location>
    </subcellularLocation>
</comment>
<sequence>MSTATTPNSWLDDVEFDESGLIPAIAQDAASGTVLMVAWMNRDALAETAATGHAVYWSRSRGKLWRKGEESGHRQRVRELRLDCDGDVILLKVEQVGGIACHTGRESCFFRRLDGAPGQPGWTITDPVLKDPELIYK</sequence>
<feature type="binding site" evidence="12">
    <location>
        <position position="83"/>
    </location>
    <ligand>
        <name>Mg(2+)</name>
        <dbReference type="ChEBI" id="CHEBI:18420"/>
    </ligand>
</feature>
<dbReference type="Pfam" id="PF01502">
    <property type="entry name" value="PRA-CH"/>
    <property type="match status" value="1"/>
</dbReference>
<dbReference type="GO" id="GO:0000287">
    <property type="term" value="F:magnesium ion binding"/>
    <property type="evidence" value="ECO:0007669"/>
    <property type="project" value="UniProtKB-UniRule"/>
</dbReference>
<comment type="catalytic activity">
    <reaction evidence="1 12">
        <text>1-(5-phospho-beta-D-ribosyl)-5'-AMP + H2O = 1-(5-phospho-beta-D-ribosyl)-5-[(5-phospho-beta-D-ribosylamino)methylideneamino]imidazole-4-carboxamide</text>
        <dbReference type="Rhea" id="RHEA:20049"/>
        <dbReference type="ChEBI" id="CHEBI:15377"/>
        <dbReference type="ChEBI" id="CHEBI:58435"/>
        <dbReference type="ChEBI" id="CHEBI:59457"/>
        <dbReference type="EC" id="3.5.4.19"/>
    </reaction>
</comment>
<keyword evidence="9 12" id="KW-0378">Hydrolase</keyword>